<protein>
    <submittedName>
        <fullName evidence="2">Uncharacterized protein</fullName>
    </submittedName>
</protein>
<organism evidence="2 3">
    <name type="scientific">Myroides guanonis</name>
    <dbReference type="NCBI Taxonomy" id="1150112"/>
    <lineage>
        <taxon>Bacteria</taxon>
        <taxon>Pseudomonadati</taxon>
        <taxon>Bacteroidota</taxon>
        <taxon>Flavobacteriia</taxon>
        <taxon>Flavobacteriales</taxon>
        <taxon>Flavobacteriaceae</taxon>
        <taxon>Myroides</taxon>
    </lineage>
</organism>
<sequence length="127" mass="15557">MEKFIGMTEPLTNFEKFTLILVSFWLIYLGFNCIIKRYRSVKNRRMLLDYLRFKNEKWNVLLAILRNNNDIDSRYVSEQIEVDLSNLDTRYKMLIYNDLKKIKKFNHFNKTNYQLISRLLSNKRFVN</sequence>
<dbReference type="AlphaFoldDB" id="A0A1I3LC71"/>
<reference evidence="3" key="1">
    <citation type="submission" date="2016-10" db="EMBL/GenBank/DDBJ databases">
        <authorList>
            <person name="Varghese N."/>
            <person name="Submissions S."/>
        </authorList>
    </citation>
    <scope>NUCLEOTIDE SEQUENCE [LARGE SCALE GENOMIC DNA]</scope>
    <source>
        <strain evidence="3">DSM 26542</strain>
    </source>
</reference>
<evidence type="ECO:0000313" key="2">
    <source>
        <dbReference type="EMBL" id="SFI82140.1"/>
    </source>
</evidence>
<feature type="transmembrane region" description="Helical" evidence="1">
    <location>
        <begin position="17"/>
        <end position="35"/>
    </location>
</feature>
<proteinExistence type="predicted"/>
<accession>A0A1I3LC71</accession>
<keyword evidence="1" id="KW-0472">Membrane</keyword>
<gene>
    <name evidence="2" type="ORF">SAMN04487893_101259</name>
</gene>
<keyword evidence="3" id="KW-1185">Reference proteome</keyword>
<dbReference type="Proteomes" id="UP000243887">
    <property type="component" value="Unassembled WGS sequence"/>
</dbReference>
<dbReference type="EMBL" id="FORU01000001">
    <property type="protein sequence ID" value="SFI82140.1"/>
    <property type="molecule type" value="Genomic_DNA"/>
</dbReference>
<name>A0A1I3LC71_9FLAO</name>
<dbReference type="RefSeq" id="WP_090677635.1">
    <property type="nucleotide sequence ID" value="NZ_FORU01000001.1"/>
</dbReference>
<evidence type="ECO:0000313" key="3">
    <source>
        <dbReference type="Proteomes" id="UP000243887"/>
    </source>
</evidence>
<keyword evidence="1" id="KW-0812">Transmembrane</keyword>
<evidence type="ECO:0000256" key="1">
    <source>
        <dbReference type="SAM" id="Phobius"/>
    </source>
</evidence>
<keyword evidence="1" id="KW-1133">Transmembrane helix</keyword>